<organism evidence="10 11">
    <name type="scientific">Eptatretus burgeri</name>
    <name type="common">Inshore hagfish</name>
    <dbReference type="NCBI Taxonomy" id="7764"/>
    <lineage>
        <taxon>Eukaryota</taxon>
        <taxon>Metazoa</taxon>
        <taxon>Chordata</taxon>
        <taxon>Craniata</taxon>
        <taxon>Vertebrata</taxon>
        <taxon>Cyclostomata</taxon>
        <taxon>Myxini</taxon>
        <taxon>Myxiniformes</taxon>
        <taxon>Myxinidae</taxon>
        <taxon>Eptatretinae</taxon>
        <taxon>Eptatretus</taxon>
    </lineage>
</organism>
<feature type="transmembrane region" description="Helical" evidence="9">
    <location>
        <begin position="497"/>
        <end position="514"/>
    </location>
</feature>
<feature type="transmembrane region" description="Helical" evidence="9">
    <location>
        <begin position="227"/>
        <end position="248"/>
    </location>
</feature>
<feature type="transmembrane region" description="Helical" evidence="9">
    <location>
        <begin position="618"/>
        <end position="640"/>
    </location>
</feature>
<dbReference type="PROSITE" id="PS00754">
    <property type="entry name" value="NA_NEUROTRAN_SYMP_2"/>
    <property type="match status" value="1"/>
</dbReference>
<dbReference type="Ensembl" id="ENSEBUT00000018258.1">
    <property type="protein sequence ID" value="ENSEBUP00000017682.1"/>
    <property type="gene ID" value="ENSEBUG00000011050.1"/>
</dbReference>
<dbReference type="PROSITE" id="PS00610">
    <property type="entry name" value="NA_NEUROTRAN_SYMP_1"/>
    <property type="match status" value="1"/>
</dbReference>
<feature type="region of interest" description="Disordered" evidence="8">
    <location>
        <begin position="681"/>
        <end position="714"/>
    </location>
</feature>
<evidence type="ECO:0000256" key="7">
    <source>
        <dbReference type="RuleBase" id="RU003732"/>
    </source>
</evidence>
<dbReference type="InterPro" id="IPR000175">
    <property type="entry name" value="Na/ntran_symport"/>
</dbReference>
<evidence type="ECO:0000256" key="6">
    <source>
        <dbReference type="PIRSR" id="PIRSR600175-1"/>
    </source>
</evidence>
<feature type="compositionally biased region" description="Acidic residues" evidence="8">
    <location>
        <begin position="21"/>
        <end position="34"/>
    </location>
</feature>
<evidence type="ECO:0000256" key="8">
    <source>
        <dbReference type="SAM" id="MobiDB-lite"/>
    </source>
</evidence>
<feature type="transmembrane region" description="Helical" evidence="9">
    <location>
        <begin position="70"/>
        <end position="88"/>
    </location>
</feature>
<feature type="binding site" evidence="6">
    <location>
        <position position="76"/>
    </location>
    <ligand>
        <name>Na(+)</name>
        <dbReference type="ChEBI" id="CHEBI:29101"/>
        <label>1</label>
    </ligand>
</feature>
<feature type="transmembrane region" description="Helical" evidence="9">
    <location>
        <begin position="576"/>
        <end position="598"/>
    </location>
</feature>
<dbReference type="AlphaFoldDB" id="A0A8C4WXK2"/>
<feature type="binding site" evidence="6">
    <location>
        <position position="342"/>
    </location>
    <ligand>
        <name>Na(+)</name>
        <dbReference type="ChEBI" id="CHEBI:29101"/>
        <label>1</label>
    </ligand>
</feature>
<feature type="binding site" evidence="6">
    <location>
        <position position="79"/>
    </location>
    <ligand>
        <name>Na(+)</name>
        <dbReference type="ChEBI" id="CHEBI:29101"/>
        <label>1</label>
    </ligand>
</feature>
<evidence type="ECO:0000256" key="1">
    <source>
        <dbReference type="ARBA" id="ARBA00004141"/>
    </source>
</evidence>
<keyword evidence="11" id="KW-1185">Reference proteome</keyword>
<feature type="transmembrane region" description="Helical" evidence="9">
    <location>
        <begin position="100"/>
        <end position="121"/>
    </location>
</feature>
<dbReference type="NCBIfam" id="NF037979">
    <property type="entry name" value="Na_transp"/>
    <property type="match status" value="1"/>
</dbReference>
<dbReference type="GeneTree" id="ENSGT00940000156542"/>
<dbReference type="GO" id="GO:0006865">
    <property type="term" value="P:amino acid transport"/>
    <property type="evidence" value="ECO:0007669"/>
    <property type="project" value="TreeGrafter"/>
</dbReference>
<keyword evidence="3 7" id="KW-0812">Transmembrane</keyword>
<dbReference type="GO" id="GO:0046872">
    <property type="term" value="F:metal ion binding"/>
    <property type="evidence" value="ECO:0007669"/>
    <property type="project" value="UniProtKB-KW"/>
</dbReference>
<dbReference type="Pfam" id="PF00209">
    <property type="entry name" value="SNF"/>
    <property type="match status" value="1"/>
</dbReference>
<comment type="similarity">
    <text evidence="7">Belongs to the sodium:neurotransmitter symporter (SNF) (TC 2.A.22) family.</text>
</comment>
<dbReference type="PRINTS" id="PR00176">
    <property type="entry name" value="NANEUSMPORT"/>
</dbReference>
<feature type="region of interest" description="Disordered" evidence="8">
    <location>
        <begin position="1"/>
        <end position="37"/>
    </location>
</feature>
<feature type="transmembrane region" description="Helical" evidence="9">
    <location>
        <begin position="142"/>
        <end position="170"/>
    </location>
</feature>
<evidence type="ECO:0000256" key="2">
    <source>
        <dbReference type="ARBA" id="ARBA00022448"/>
    </source>
</evidence>
<keyword evidence="4 9" id="KW-1133">Transmembrane helix</keyword>
<dbReference type="Ensembl" id="ENSEBUT00000018275.1">
    <property type="protein sequence ID" value="ENSEBUP00000017699.1"/>
    <property type="gene ID" value="ENSEBUG00000011050.1"/>
</dbReference>
<feature type="transmembrane region" description="Helical" evidence="9">
    <location>
        <begin position="534"/>
        <end position="555"/>
    </location>
</feature>
<feature type="binding site" evidence="6">
    <location>
        <position position="471"/>
    </location>
    <ligand>
        <name>Na(+)</name>
        <dbReference type="ChEBI" id="CHEBI:29101"/>
        <label>1</label>
    </ligand>
</feature>
<dbReference type="PANTHER" id="PTHR11616">
    <property type="entry name" value="SODIUM/CHLORIDE DEPENDENT TRANSPORTER"/>
    <property type="match status" value="1"/>
</dbReference>
<evidence type="ECO:0000256" key="4">
    <source>
        <dbReference type="ARBA" id="ARBA00022989"/>
    </source>
</evidence>
<evidence type="ECO:0000256" key="3">
    <source>
        <dbReference type="ARBA" id="ARBA00022692"/>
    </source>
</evidence>
<dbReference type="GO" id="GO:0035725">
    <property type="term" value="P:sodium ion transmembrane transport"/>
    <property type="evidence" value="ECO:0007669"/>
    <property type="project" value="TreeGrafter"/>
</dbReference>
<evidence type="ECO:0000256" key="9">
    <source>
        <dbReference type="SAM" id="Phobius"/>
    </source>
</evidence>
<feature type="binding site" evidence="6">
    <location>
        <position position="475"/>
    </location>
    <ligand>
        <name>Na(+)</name>
        <dbReference type="ChEBI" id="CHEBI:29101"/>
        <label>1</label>
    </ligand>
</feature>
<dbReference type="GO" id="GO:0005886">
    <property type="term" value="C:plasma membrane"/>
    <property type="evidence" value="ECO:0007669"/>
    <property type="project" value="TreeGrafter"/>
</dbReference>
<feature type="transmembrane region" description="Helical" evidence="9">
    <location>
        <begin position="260"/>
        <end position="283"/>
    </location>
</feature>
<evidence type="ECO:0000256" key="5">
    <source>
        <dbReference type="ARBA" id="ARBA00023136"/>
    </source>
</evidence>
<dbReference type="OMA" id="ARRFNLM"/>
<protein>
    <recommendedName>
        <fullName evidence="7">Transporter</fullName>
    </recommendedName>
</protein>
<accession>A0A8C4WXK2</accession>
<keyword evidence="6" id="KW-0915">Sodium</keyword>
<dbReference type="PROSITE" id="PS50267">
    <property type="entry name" value="NA_NEUROTRAN_SYMP_3"/>
    <property type="match status" value="1"/>
</dbReference>
<feature type="transmembrane region" description="Helical" evidence="9">
    <location>
        <begin position="303"/>
        <end position="324"/>
    </location>
</feature>
<keyword evidence="7" id="KW-0769">Symport</keyword>
<feature type="transmembrane region" description="Helical" evidence="9">
    <location>
        <begin position="336"/>
        <end position="359"/>
    </location>
</feature>
<dbReference type="Proteomes" id="UP000694388">
    <property type="component" value="Unplaced"/>
</dbReference>
<proteinExistence type="inferred from homology"/>
<sequence length="736" mass="82244">MLKVPKSPVREKETQEATELLSDEDDNEIEEEEEKETKKALELVVVEEGKGDDNSECEEDRPAWGNKLQYILAQVGFSVGLGNIWRFPYMCQKNGGGAYLLPYFLLLLIVGIPLFFLELAIGQHIRRGSIGVWTYINPWLSGLGYACCVICFFVGLYYNVIIGWSIFYLFQSFQFPLPWSQCPQVSNGSSTIIEVQECVQSSPTIYFWFRETLDISDSISDGGGLNWKMVLCLLAAWVIVGLAMIKGIQSSGKVMYFSSLFPYVVLFCFFVKGILLEGAVDGLQYMFTPKLSIMLDPTVWREAATQVFFALGLGFGGVIAFSSYNSKDNDCHFDALLVSLINFFTSIFATLVVFCVMGFKANSLTERCVKENVERLLYLIEMGSLSHDLVPQHVNLSVASRTDYNLVYDVVKSVRDEDFDTLHLNPCLLEDELDKAMQGTGLAFIAFTEAMTQFPASPFWSVLFFLMLINLGLGSMFGTMEGIITPAVDTFKIRKEFFTVGMCTVAFLSGLLFVQHSGNYFVSMFDDYSATLPLIIVVILENIAIGWIYGANRFIDDIEEMIGKRPSKIYYYLWKYISPLTMTLLLVASVAQMCLSTPTYTAWNRTLAMEIDLPYPTWGLVVCGLLIIFAICPIPIVALLRALKIMGNEPGSGLVPLGYEPGIATQEPAHHRPSILRRNGYTLAEDDDGSEQTSPSVSRRIYRESESDAGSPSFEFAPNGLYGLGYSLAPEDDRAV</sequence>
<feature type="transmembrane region" description="Helical" evidence="9">
    <location>
        <begin position="459"/>
        <end position="477"/>
    </location>
</feature>
<feature type="binding site" evidence="6">
    <location>
        <position position="83"/>
    </location>
    <ligand>
        <name>Na(+)</name>
        <dbReference type="ChEBI" id="CHEBI:29101"/>
        <label>1</label>
    </ligand>
</feature>
<dbReference type="SUPFAM" id="SSF161070">
    <property type="entry name" value="SNF-like"/>
    <property type="match status" value="1"/>
</dbReference>
<keyword evidence="2 7" id="KW-0813">Transport</keyword>
<reference evidence="10" key="1">
    <citation type="submission" date="2025-05" db="UniProtKB">
        <authorList>
            <consortium name="Ensembl"/>
        </authorList>
    </citation>
    <scope>IDENTIFICATION</scope>
</reference>
<dbReference type="InterPro" id="IPR037272">
    <property type="entry name" value="SNS_sf"/>
</dbReference>
<evidence type="ECO:0000313" key="11">
    <source>
        <dbReference type="Proteomes" id="UP000694388"/>
    </source>
</evidence>
<evidence type="ECO:0000313" key="10">
    <source>
        <dbReference type="Ensembl" id="ENSEBUP00000017682.1"/>
    </source>
</evidence>
<keyword evidence="5 9" id="KW-0472">Membrane</keyword>
<dbReference type="GO" id="GO:0015293">
    <property type="term" value="F:symporter activity"/>
    <property type="evidence" value="ECO:0007669"/>
    <property type="project" value="UniProtKB-KW"/>
</dbReference>
<keyword evidence="6" id="KW-0479">Metal-binding</keyword>
<comment type="subcellular location">
    <subcellularLocation>
        <location evidence="1">Membrane</location>
        <topology evidence="1">Multi-pass membrane protein</topology>
    </subcellularLocation>
</comment>
<dbReference type="PANTHER" id="PTHR11616:SF182">
    <property type="entry name" value="TRANSPORTER"/>
    <property type="match status" value="1"/>
</dbReference>
<name>A0A8C4WXK2_EPTBU</name>